<comment type="caution">
    <text evidence="1">The sequence shown here is derived from an EMBL/GenBank/DDBJ whole genome shotgun (WGS) entry which is preliminary data.</text>
</comment>
<evidence type="ECO:0000313" key="1">
    <source>
        <dbReference type="EMBL" id="MEL0606655.1"/>
    </source>
</evidence>
<protein>
    <submittedName>
        <fullName evidence="1">Type II secretion system protein</fullName>
    </submittedName>
</protein>
<dbReference type="Proteomes" id="UP001374952">
    <property type="component" value="Unassembled WGS sequence"/>
</dbReference>
<evidence type="ECO:0000313" key="2">
    <source>
        <dbReference type="Proteomes" id="UP001374952"/>
    </source>
</evidence>
<keyword evidence="2" id="KW-1185">Reference proteome</keyword>
<organism evidence="1 2">
    <name type="scientific">Pseudoalteromonas undina</name>
    <dbReference type="NCBI Taxonomy" id="43660"/>
    <lineage>
        <taxon>Bacteria</taxon>
        <taxon>Pseudomonadati</taxon>
        <taxon>Pseudomonadota</taxon>
        <taxon>Gammaproteobacteria</taxon>
        <taxon>Alteromonadales</taxon>
        <taxon>Pseudoalteromonadaceae</taxon>
        <taxon>Pseudoalteromonas</taxon>
    </lineage>
</organism>
<dbReference type="EMBL" id="JBAKAX010000366">
    <property type="protein sequence ID" value="MEL0606655.1"/>
    <property type="molecule type" value="Genomic_DNA"/>
</dbReference>
<feature type="non-terminal residue" evidence="1">
    <location>
        <position position="65"/>
    </location>
</feature>
<gene>
    <name evidence="1" type="ORF">V6250_21335</name>
</gene>
<reference evidence="1" key="1">
    <citation type="submission" date="2024-02" db="EMBL/GenBank/DDBJ databases">
        <title>Bacteria isolated from the canopy kelp, Nereocystis luetkeana.</title>
        <authorList>
            <person name="Pfister C.A."/>
            <person name="Younker I.T."/>
            <person name="Light S.H."/>
        </authorList>
    </citation>
    <scope>NUCLEOTIDE SEQUENCE</scope>
    <source>
        <strain evidence="1">TN.2.01</strain>
    </source>
</reference>
<proteinExistence type="predicted"/>
<accession>A0ACC6RA46</accession>
<sequence>MYIGSNKRRQSGFTLIDVLVAMVIFSLVMTVSVTSYRFSLSELTKEQKNNQIKHLTTTNLINIQI</sequence>
<name>A0ACC6RA46_9GAMM</name>